<evidence type="ECO:0000313" key="1">
    <source>
        <dbReference type="EMBL" id="GGR37251.1"/>
    </source>
</evidence>
<evidence type="ECO:0000313" key="2">
    <source>
        <dbReference type="Proteomes" id="UP000603865"/>
    </source>
</evidence>
<organism evidence="1 2">
    <name type="scientific">Deinococcus ruber</name>
    <dbReference type="NCBI Taxonomy" id="1848197"/>
    <lineage>
        <taxon>Bacteria</taxon>
        <taxon>Thermotogati</taxon>
        <taxon>Deinococcota</taxon>
        <taxon>Deinococci</taxon>
        <taxon>Deinococcales</taxon>
        <taxon>Deinococcaceae</taxon>
        <taxon>Deinococcus</taxon>
    </lineage>
</organism>
<dbReference type="AlphaFoldDB" id="A0A918KWJ1"/>
<accession>A0A918KWJ1</accession>
<reference evidence="1" key="1">
    <citation type="journal article" date="2014" name="Int. J. Syst. Evol. Microbiol.">
        <title>Complete genome sequence of Corynebacterium casei LMG S-19264T (=DSM 44701T), isolated from a smear-ripened cheese.</title>
        <authorList>
            <consortium name="US DOE Joint Genome Institute (JGI-PGF)"/>
            <person name="Walter F."/>
            <person name="Albersmeier A."/>
            <person name="Kalinowski J."/>
            <person name="Ruckert C."/>
        </authorList>
    </citation>
    <scope>NUCLEOTIDE SEQUENCE</scope>
    <source>
        <strain evidence="1">JCM 31311</strain>
    </source>
</reference>
<keyword evidence="2" id="KW-1185">Reference proteome</keyword>
<dbReference type="EMBL" id="BMQL01000078">
    <property type="protein sequence ID" value="GGR37251.1"/>
    <property type="molecule type" value="Genomic_DNA"/>
</dbReference>
<protein>
    <submittedName>
        <fullName evidence="1">Uncharacterized protein</fullName>
    </submittedName>
</protein>
<reference evidence="1" key="2">
    <citation type="submission" date="2020-09" db="EMBL/GenBank/DDBJ databases">
        <authorList>
            <person name="Sun Q."/>
            <person name="Ohkuma M."/>
        </authorList>
    </citation>
    <scope>NUCLEOTIDE SEQUENCE</scope>
    <source>
        <strain evidence="1">JCM 31311</strain>
    </source>
</reference>
<comment type="caution">
    <text evidence="1">The sequence shown here is derived from an EMBL/GenBank/DDBJ whole genome shotgun (WGS) entry which is preliminary data.</text>
</comment>
<proteinExistence type="predicted"/>
<gene>
    <name evidence="1" type="ORF">GCM10008957_53460</name>
</gene>
<dbReference type="Proteomes" id="UP000603865">
    <property type="component" value="Unassembled WGS sequence"/>
</dbReference>
<sequence>MEDVNVSGNPLNAHTFGSGTGLRITLARDIAENLRTKHLKPVDLDFMLSLPSNQAGILYRLLDTLFFSDPEAQRTQVLTMKLVDWGKLLRLIDLSPDRIRRAIEPPHRELIKREFLRKVEYEGRGKTQTVIYTFHAQRPDHPLTPEQLLLIGRIKNMGVTDGVAKKFVRASPVAFVENRVALAEAILRHTTSFRRSKGAYAWDILSDTEARYVAPDSERLHSVSLPSIQALKPPVLPYENDQGLLLQLSPAEERTHARPALRLLLKGHLKDTEFLRLEQLCLLGKVSATQLVRDVTSAAAKKQPLKALAHLLEDLQTGNAP</sequence>
<name>A0A918KWJ1_9DEIO</name>